<protein>
    <submittedName>
        <fullName evidence="1">Uncharacterized protein</fullName>
    </submittedName>
</protein>
<dbReference type="RefSeq" id="WP_185980986.1">
    <property type="nucleotide sequence ID" value="NZ_CP060204.1"/>
</dbReference>
<sequence>MNIFDTIKNAIPQSAMDVFVRTTDIASYMPGRVRLYSKQLVNNAALEAQVQAHLSALAEIERVETNIATGSILITYEPERLRANAELRRVENYMRTHAKRRAS</sequence>
<organism evidence="1 2">
    <name type="scientific">Selenomonas timonae</name>
    <dbReference type="NCBI Taxonomy" id="2754044"/>
    <lineage>
        <taxon>Bacteria</taxon>
        <taxon>Bacillati</taxon>
        <taxon>Bacillota</taxon>
        <taxon>Negativicutes</taxon>
        <taxon>Selenomonadales</taxon>
        <taxon>Selenomonadaceae</taxon>
        <taxon>Selenomonas</taxon>
    </lineage>
</organism>
<proteinExistence type="predicted"/>
<evidence type="ECO:0000313" key="2">
    <source>
        <dbReference type="Proteomes" id="UP000515480"/>
    </source>
</evidence>
<name>A0A7G7VLW4_9FIRM</name>
<accession>A0A7G7VLW4</accession>
<evidence type="ECO:0000313" key="1">
    <source>
        <dbReference type="EMBL" id="QNH55107.1"/>
    </source>
</evidence>
<dbReference type="Pfam" id="PF19991">
    <property type="entry name" value="HMA_2"/>
    <property type="match status" value="1"/>
</dbReference>
<dbReference type="AlphaFoldDB" id="A0A7G7VLW4"/>
<keyword evidence="2" id="KW-1185">Reference proteome</keyword>
<dbReference type="EMBL" id="CP060204">
    <property type="protein sequence ID" value="QNH55107.1"/>
    <property type="molecule type" value="Genomic_DNA"/>
</dbReference>
<gene>
    <name evidence="1" type="ORF">H1B31_04035</name>
</gene>
<dbReference type="KEGG" id="stim:H1B31_04035"/>
<reference evidence="1 2" key="1">
    <citation type="submission" date="2020-07" db="EMBL/GenBank/DDBJ databases">
        <title>Complete genome and description of Selenomonas timonensis sp. nov., a new bacterium isolated from a gingivitis subject.</title>
        <authorList>
            <person name="Antezack A."/>
        </authorList>
    </citation>
    <scope>NUCLEOTIDE SEQUENCE [LARGE SCALE GENOMIC DNA]</scope>
    <source>
        <strain evidence="1 2">Marseille-Q3039</strain>
    </source>
</reference>
<dbReference type="Proteomes" id="UP000515480">
    <property type="component" value="Chromosome"/>
</dbReference>